<dbReference type="Pfam" id="PF04815">
    <property type="entry name" value="Sec23_helical"/>
    <property type="match status" value="1"/>
</dbReference>
<dbReference type="GO" id="GO:0006886">
    <property type="term" value="P:intracellular protein transport"/>
    <property type="evidence" value="ECO:0007669"/>
    <property type="project" value="InterPro"/>
</dbReference>
<evidence type="ECO:0000313" key="3">
    <source>
        <dbReference type="EnsemblPlants" id="TuG1812G0200000105.01.T02"/>
    </source>
</evidence>
<feature type="chain" id="PRO_5044156823" description="Sec23/Sec24 helical domain-containing protein" evidence="1">
    <location>
        <begin position="37"/>
        <end position="167"/>
    </location>
</feature>
<organism evidence="3 4">
    <name type="scientific">Triticum urartu</name>
    <name type="common">Red wild einkorn</name>
    <name type="synonym">Crithodium urartu</name>
    <dbReference type="NCBI Taxonomy" id="4572"/>
    <lineage>
        <taxon>Eukaryota</taxon>
        <taxon>Viridiplantae</taxon>
        <taxon>Streptophyta</taxon>
        <taxon>Embryophyta</taxon>
        <taxon>Tracheophyta</taxon>
        <taxon>Spermatophyta</taxon>
        <taxon>Magnoliopsida</taxon>
        <taxon>Liliopsida</taxon>
        <taxon>Poales</taxon>
        <taxon>Poaceae</taxon>
        <taxon>BOP clade</taxon>
        <taxon>Pooideae</taxon>
        <taxon>Triticodae</taxon>
        <taxon>Triticeae</taxon>
        <taxon>Triticinae</taxon>
        <taxon>Triticum</taxon>
    </lineage>
</organism>
<reference evidence="3" key="2">
    <citation type="submission" date="2018-03" db="EMBL/GenBank/DDBJ databases">
        <title>The Triticum urartu genome reveals the dynamic nature of wheat genome evolution.</title>
        <authorList>
            <person name="Ling H."/>
            <person name="Ma B."/>
            <person name="Shi X."/>
            <person name="Liu H."/>
            <person name="Dong L."/>
            <person name="Sun H."/>
            <person name="Cao Y."/>
            <person name="Gao Q."/>
            <person name="Zheng S."/>
            <person name="Li Y."/>
            <person name="Yu Y."/>
            <person name="Du H."/>
            <person name="Qi M."/>
            <person name="Li Y."/>
            <person name="Yu H."/>
            <person name="Cui Y."/>
            <person name="Wang N."/>
            <person name="Chen C."/>
            <person name="Wu H."/>
            <person name="Zhao Y."/>
            <person name="Zhang J."/>
            <person name="Li Y."/>
            <person name="Zhou W."/>
            <person name="Zhang B."/>
            <person name="Hu W."/>
            <person name="Eijk M."/>
            <person name="Tang J."/>
            <person name="Witsenboer H."/>
            <person name="Zhao S."/>
            <person name="Li Z."/>
            <person name="Zhang A."/>
            <person name="Wang D."/>
            <person name="Liang C."/>
        </authorList>
    </citation>
    <scope>NUCLEOTIDE SEQUENCE [LARGE SCALE GENOMIC DNA]</scope>
    <source>
        <strain evidence="3">cv. G1812</strain>
    </source>
</reference>
<sequence>LRRSSWAWAHRPFGRLLPLGLHAVGLFALRLQLSHGERYACCTLGDRNDHADCILSSGVAIHHLLANDVSGCIRQLRLWSQILVKCIVKQILVPLCQCWLELLLKTQSDKLDSVRQQLQLKLVRSLKEYWNLYVVQHQIGGRLIYPESLRYVPLYILAFPCSAWWLC</sequence>
<dbReference type="Gramene" id="TuG1812G0200000105.01.T02">
    <property type="protein sequence ID" value="TuG1812G0200000105.01.T02"/>
    <property type="gene ID" value="TuG1812G0200000105.01"/>
</dbReference>
<feature type="signal peptide" evidence="1">
    <location>
        <begin position="1"/>
        <end position="36"/>
    </location>
</feature>
<keyword evidence="4" id="KW-1185">Reference proteome</keyword>
<dbReference type="Gramene" id="TuG1812G0200000105.01.T01">
    <property type="protein sequence ID" value="TuG1812G0200000105.01.T01"/>
    <property type="gene ID" value="TuG1812G0200000105.01"/>
</dbReference>
<keyword evidence="1" id="KW-0732">Signal</keyword>
<name>A0A8R7P8R9_TRIUA</name>
<dbReference type="GO" id="GO:0030127">
    <property type="term" value="C:COPII vesicle coat"/>
    <property type="evidence" value="ECO:0007669"/>
    <property type="project" value="InterPro"/>
</dbReference>
<reference evidence="3" key="3">
    <citation type="submission" date="2022-06" db="UniProtKB">
        <authorList>
            <consortium name="EnsemblPlants"/>
        </authorList>
    </citation>
    <scope>IDENTIFICATION</scope>
</reference>
<dbReference type="InterPro" id="IPR036175">
    <property type="entry name" value="Sec23/24_helical_dom_sf"/>
</dbReference>
<dbReference type="GO" id="GO:0006888">
    <property type="term" value="P:endoplasmic reticulum to Golgi vesicle-mediated transport"/>
    <property type="evidence" value="ECO:0007669"/>
    <property type="project" value="InterPro"/>
</dbReference>
<protein>
    <recommendedName>
        <fullName evidence="2">Sec23/Sec24 helical domain-containing protein</fullName>
    </recommendedName>
</protein>
<accession>A0A8R7P8R9</accession>
<dbReference type="AlphaFoldDB" id="A0A8R7P8R9"/>
<dbReference type="SUPFAM" id="SSF81811">
    <property type="entry name" value="Helical domain of Sec23/24"/>
    <property type="match status" value="1"/>
</dbReference>
<dbReference type="EnsemblPlants" id="TuG1812G0200000105.01.T01">
    <property type="protein sequence ID" value="TuG1812G0200000105.01.T01"/>
    <property type="gene ID" value="TuG1812G0200000105.01"/>
</dbReference>
<proteinExistence type="predicted"/>
<reference evidence="4" key="1">
    <citation type="journal article" date="2013" name="Nature">
        <title>Draft genome of the wheat A-genome progenitor Triticum urartu.</title>
        <authorList>
            <person name="Ling H.Q."/>
            <person name="Zhao S."/>
            <person name="Liu D."/>
            <person name="Wang J."/>
            <person name="Sun H."/>
            <person name="Zhang C."/>
            <person name="Fan H."/>
            <person name="Li D."/>
            <person name="Dong L."/>
            <person name="Tao Y."/>
            <person name="Gao C."/>
            <person name="Wu H."/>
            <person name="Li Y."/>
            <person name="Cui Y."/>
            <person name="Guo X."/>
            <person name="Zheng S."/>
            <person name="Wang B."/>
            <person name="Yu K."/>
            <person name="Liang Q."/>
            <person name="Yang W."/>
            <person name="Lou X."/>
            <person name="Chen J."/>
            <person name="Feng M."/>
            <person name="Jian J."/>
            <person name="Zhang X."/>
            <person name="Luo G."/>
            <person name="Jiang Y."/>
            <person name="Liu J."/>
            <person name="Wang Z."/>
            <person name="Sha Y."/>
            <person name="Zhang B."/>
            <person name="Wu H."/>
            <person name="Tang D."/>
            <person name="Shen Q."/>
            <person name="Xue P."/>
            <person name="Zou S."/>
            <person name="Wang X."/>
            <person name="Liu X."/>
            <person name="Wang F."/>
            <person name="Yang Y."/>
            <person name="An X."/>
            <person name="Dong Z."/>
            <person name="Zhang K."/>
            <person name="Zhang X."/>
            <person name="Luo M.C."/>
            <person name="Dvorak J."/>
            <person name="Tong Y."/>
            <person name="Wang J."/>
            <person name="Yang H."/>
            <person name="Li Z."/>
            <person name="Wang D."/>
            <person name="Zhang A."/>
            <person name="Wang J."/>
        </authorList>
    </citation>
    <scope>NUCLEOTIDE SEQUENCE</scope>
    <source>
        <strain evidence="4">cv. G1812</strain>
    </source>
</reference>
<dbReference type="EnsemblPlants" id="TuG1812G0200000105.01.T02">
    <property type="protein sequence ID" value="TuG1812G0200000105.01.T02"/>
    <property type="gene ID" value="TuG1812G0200000105.01"/>
</dbReference>
<dbReference type="Gene3D" id="1.20.120.730">
    <property type="entry name" value="Sec23/Sec24 helical domain"/>
    <property type="match status" value="1"/>
</dbReference>
<evidence type="ECO:0000256" key="1">
    <source>
        <dbReference type="SAM" id="SignalP"/>
    </source>
</evidence>
<feature type="domain" description="Sec23/Sec24 helical" evidence="2">
    <location>
        <begin position="103"/>
        <end position="159"/>
    </location>
</feature>
<dbReference type="Proteomes" id="UP000015106">
    <property type="component" value="Chromosome 2"/>
</dbReference>
<dbReference type="InterPro" id="IPR006900">
    <property type="entry name" value="Sec23/24_helical_dom"/>
</dbReference>
<evidence type="ECO:0000259" key="2">
    <source>
        <dbReference type="Pfam" id="PF04815"/>
    </source>
</evidence>
<evidence type="ECO:0000313" key="4">
    <source>
        <dbReference type="Proteomes" id="UP000015106"/>
    </source>
</evidence>